<feature type="region of interest" description="Disordered" evidence="1">
    <location>
        <begin position="67"/>
        <end position="133"/>
    </location>
</feature>
<reference evidence="2 3" key="1">
    <citation type="journal article" date="2012" name="J. Bacteriol.">
        <title>Complete Genome Sequence of Burkholderia phenoliruptrix BR3459a (CLA1), a Heat-Tolerant, Nitrogen-Fixing Symbiont of Mimosa flocculosa.</title>
        <authorList>
            <person name="de Oliveira Cunha C."/>
            <person name="Goda Zuleta L.F."/>
            <person name="Paula de Almeida L.G."/>
            <person name="Prioli Ciapina L."/>
            <person name="Lustrino Borges W."/>
            <person name="Pitard R.M."/>
            <person name="Baldani J.I."/>
            <person name="Straliotto R."/>
            <person name="de Faria S.M."/>
            <person name="Hungria M."/>
            <person name="Sousa Cavada B."/>
            <person name="Mercante F.M."/>
            <person name="Ribeiro de Vasconcelos A.T."/>
        </authorList>
    </citation>
    <scope>NUCLEOTIDE SEQUENCE [LARGE SCALE GENOMIC DNA]</scope>
    <source>
        <strain evidence="2 3">BR3459a</strain>
        <plasmid evidence="2 3">pSYMBR3459</plasmid>
    </source>
</reference>
<feature type="compositionally biased region" description="Low complexity" evidence="1">
    <location>
        <begin position="114"/>
        <end position="125"/>
    </location>
</feature>
<gene>
    <name evidence="2" type="ORF">BUPH_08184</name>
</gene>
<dbReference type="EMBL" id="CP003865">
    <property type="protein sequence ID" value="AFT90025.1"/>
    <property type="molecule type" value="Genomic_DNA"/>
</dbReference>
<evidence type="ECO:0000313" key="3">
    <source>
        <dbReference type="Proteomes" id="UP000010105"/>
    </source>
</evidence>
<sequence>MLGPHEFASLMLVRQAPDQLELNRAEFDALLERQLVMLEHRASGARRAYLTGRAERFSTRFARAAHREDRRHRRWAKTGEALRARWSHDGHRGAGTRRPNGCAIATTSLSSSQRRAGARLAGPPRADSPSTRAVVEAFSRMPVPLGP</sequence>
<dbReference type="Proteomes" id="UP000010105">
    <property type="component" value="Plasmid pSYMBR3459"/>
</dbReference>
<geneLocation type="plasmid" evidence="2 3">
    <name>pSYMBR3459</name>
</geneLocation>
<name>K0DYK5_9BURK</name>
<evidence type="ECO:0000256" key="1">
    <source>
        <dbReference type="SAM" id="MobiDB-lite"/>
    </source>
</evidence>
<dbReference type="eggNOG" id="ENOG50346FP">
    <property type="taxonomic scope" value="Bacteria"/>
</dbReference>
<dbReference type="HOGENOM" id="CLU_1764580_0_0_4"/>
<feature type="compositionally biased region" description="Basic and acidic residues" evidence="1">
    <location>
        <begin position="80"/>
        <end position="92"/>
    </location>
</feature>
<keyword evidence="2" id="KW-0614">Plasmid</keyword>
<dbReference type="KEGG" id="bpx:BUPH_08184"/>
<organism evidence="2 3">
    <name type="scientific">Paraburkholderia phenoliruptrix BR3459a</name>
    <dbReference type="NCBI Taxonomy" id="1229205"/>
    <lineage>
        <taxon>Bacteria</taxon>
        <taxon>Pseudomonadati</taxon>
        <taxon>Pseudomonadota</taxon>
        <taxon>Betaproteobacteria</taxon>
        <taxon>Burkholderiales</taxon>
        <taxon>Burkholderiaceae</taxon>
        <taxon>Paraburkholderia</taxon>
    </lineage>
</organism>
<accession>K0DYK5</accession>
<dbReference type="AlphaFoldDB" id="K0DYK5"/>
<evidence type="ECO:0000313" key="2">
    <source>
        <dbReference type="EMBL" id="AFT90025.1"/>
    </source>
</evidence>
<proteinExistence type="predicted"/>
<protein>
    <submittedName>
        <fullName evidence="2">Uncharacterized protein</fullName>
    </submittedName>
</protein>